<reference evidence="2" key="1">
    <citation type="journal article" date="2019" name="Int. J. Syst. Evol. Microbiol.">
        <title>The Global Catalogue of Microorganisms (GCM) 10K type strain sequencing project: providing services to taxonomists for standard genome sequencing and annotation.</title>
        <authorList>
            <consortium name="The Broad Institute Genomics Platform"/>
            <consortium name="The Broad Institute Genome Sequencing Center for Infectious Disease"/>
            <person name="Wu L."/>
            <person name="Ma J."/>
        </authorList>
    </citation>
    <scope>NUCLEOTIDE SEQUENCE [LARGE SCALE GENOMIC DNA]</scope>
    <source>
        <strain evidence="2">CCUG 56401</strain>
    </source>
</reference>
<protein>
    <submittedName>
        <fullName evidence="1">Uncharacterized protein</fullName>
    </submittedName>
</protein>
<accession>A0ABW3FPE3</accession>
<evidence type="ECO:0000313" key="2">
    <source>
        <dbReference type="Proteomes" id="UP001597018"/>
    </source>
</evidence>
<organism evidence="1 2">
    <name type="scientific">Saccharopolyspora rosea</name>
    <dbReference type="NCBI Taxonomy" id="524884"/>
    <lineage>
        <taxon>Bacteria</taxon>
        <taxon>Bacillati</taxon>
        <taxon>Actinomycetota</taxon>
        <taxon>Actinomycetes</taxon>
        <taxon>Pseudonocardiales</taxon>
        <taxon>Pseudonocardiaceae</taxon>
        <taxon>Saccharopolyspora</taxon>
    </lineage>
</organism>
<gene>
    <name evidence="1" type="ORF">ACFQ16_07875</name>
</gene>
<sequence length="125" mass="13650">MSAHVKLVDTQFVPGGIRVPTVACQVGDATYEFVAPGHRVGKDVVVRPALEVVEDSSVQIRFDKWQVHHEALSAVLPLTLRSVSVAVQAAREFHDDQGISWDSPDAEIWSWSMAFAERVNAGGGR</sequence>
<dbReference type="EMBL" id="JBHTIW010000003">
    <property type="protein sequence ID" value="MFD0919658.1"/>
    <property type="molecule type" value="Genomic_DNA"/>
</dbReference>
<comment type="caution">
    <text evidence="1">The sequence shown here is derived from an EMBL/GenBank/DDBJ whole genome shotgun (WGS) entry which is preliminary data.</text>
</comment>
<proteinExistence type="predicted"/>
<dbReference type="RefSeq" id="WP_345599989.1">
    <property type="nucleotide sequence ID" value="NZ_BAABLT010000001.1"/>
</dbReference>
<evidence type="ECO:0000313" key="1">
    <source>
        <dbReference type="EMBL" id="MFD0919658.1"/>
    </source>
</evidence>
<name>A0ABW3FPE3_9PSEU</name>
<keyword evidence="2" id="KW-1185">Reference proteome</keyword>
<dbReference type="Proteomes" id="UP001597018">
    <property type="component" value="Unassembled WGS sequence"/>
</dbReference>